<dbReference type="Pfam" id="PF01614">
    <property type="entry name" value="IclR_C"/>
    <property type="match status" value="1"/>
</dbReference>
<dbReference type="InterPro" id="IPR050707">
    <property type="entry name" value="HTH_MetabolicPath_Reg"/>
</dbReference>
<keyword evidence="3" id="KW-0238">DNA-binding</keyword>
<dbReference type="InterPro" id="IPR005471">
    <property type="entry name" value="Tscrpt_reg_IclR_N"/>
</dbReference>
<name>A0A9W6QY14_9PSEU</name>
<dbReference type="GO" id="GO:0003677">
    <property type="term" value="F:DNA binding"/>
    <property type="evidence" value="ECO:0007669"/>
    <property type="project" value="UniProtKB-KW"/>
</dbReference>
<evidence type="ECO:0000256" key="1">
    <source>
        <dbReference type="ARBA" id="ARBA00022798"/>
    </source>
</evidence>
<reference evidence="9" key="1">
    <citation type="submission" date="2023-03" db="EMBL/GenBank/DDBJ databases">
        <title>Amycolatopsis taiwanensis NBRC 103393.</title>
        <authorList>
            <person name="Ichikawa N."/>
            <person name="Sato H."/>
            <person name="Tonouchi N."/>
        </authorList>
    </citation>
    <scope>NUCLEOTIDE SEQUENCE</scope>
    <source>
        <strain evidence="9">NBRC 103393</strain>
    </source>
</reference>
<gene>
    <name evidence="9" type="ORF">Atai01_27280</name>
</gene>
<dbReference type="Proteomes" id="UP001165136">
    <property type="component" value="Unassembled WGS sequence"/>
</dbReference>
<dbReference type="PROSITE" id="PS51077">
    <property type="entry name" value="HTH_ICLR"/>
    <property type="match status" value="1"/>
</dbReference>
<dbReference type="Gene3D" id="1.10.10.10">
    <property type="entry name" value="Winged helix-like DNA-binding domain superfamily/Winged helix DNA-binding domain"/>
    <property type="match status" value="1"/>
</dbReference>
<sequence>MVDRQQGPAASSDDRANNSVAKALRVLEALADASPSLRLGEIAGQADVSKTTAHRILATLVTEGYADASEGRYTIGNRLRALAARAQANEASGIEAILRTLQQDTGLTVHLAVLSGEHATYTHTVDPPAAWRIATFTGMQVPLHCTAAGKVMLAALGSGERSTLLRKTGLAARTPNTITDHKALEEQLEAVRNRGWATDYEERELSLCSLAAPVLDSSGYPLAAVEVCALTALTDRTALEALAGTVRLAALQVSRRI</sequence>
<protein>
    <recommendedName>
        <fullName evidence="6">Glycerol operon regulatory protein</fullName>
    </recommendedName>
</protein>
<dbReference type="SUPFAM" id="SSF55781">
    <property type="entry name" value="GAF domain-like"/>
    <property type="match status" value="1"/>
</dbReference>
<evidence type="ECO:0000256" key="6">
    <source>
        <dbReference type="ARBA" id="ARBA00070406"/>
    </source>
</evidence>
<dbReference type="PANTHER" id="PTHR30136">
    <property type="entry name" value="HELIX-TURN-HELIX TRANSCRIPTIONAL REGULATOR, ICLR FAMILY"/>
    <property type="match status" value="1"/>
</dbReference>
<dbReference type="GO" id="GO:0003700">
    <property type="term" value="F:DNA-binding transcription factor activity"/>
    <property type="evidence" value="ECO:0007669"/>
    <property type="project" value="TreeGrafter"/>
</dbReference>
<dbReference type="SMART" id="SM00346">
    <property type="entry name" value="HTH_ICLR"/>
    <property type="match status" value="1"/>
</dbReference>
<keyword evidence="2" id="KW-0805">Transcription regulation</keyword>
<keyword evidence="10" id="KW-1185">Reference proteome</keyword>
<dbReference type="Pfam" id="PF09339">
    <property type="entry name" value="HTH_IclR"/>
    <property type="match status" value="1"/>
</dbReference>
<dbReference type="InterPro" id="IPR036388">
    <property type="entry name" value="WH-like_DNA-bd_sf"/>
</dbReference>
<dbReference type="FunFam" id="1.10.10.10:FF:000056">
    <property type="entry name" value="IclR family transcriptional regulator"/>
    <property type="match status" value="1"/>
</dbReference>
<dbReference type="InterPro" id="IPR036390">
    <property type="entry name" value="WH_DNA-bd_sf"/>
</dbReference>
<keyword evidence="4" id="KW-0804">Transcription</keyword>
<feature type="domain" description="IclR-ED" evidence="8">
    <location>
        <begin position="78"/>
        <end position="257"/>
    </location>
</feature>
<accession>A0A9W6QY14</accession>
<evidence type="ECO:0000256" key="4">
    <source>
        <dbReference type="ARBA" id="ARBA00023163"/>
    </source>
</evidence>
<dbReference type="PROSITE" id="PS51078">
    <property type="entry name" value="ICLR_ED"/>
    <property type="match status" value="1"/>
</dbReference>
<keyword evidence="1" id="KW-0319">Glycerol metabolism</keyword>
<dbReference type="Gene3D" id="3.30.450.40">
    <property type="match status" value="1"/>
</dbReference>
<evidence type="ECO:0000256" key="2">
    <source>
        <dbReference type="ARBA" id="ARBA00023015"/>
    </source>
</evidence>
<comment type="function">
    <text evidence="5">May be an activator protein for the gylABX operon.</text>
</comment>
<dbReference type="SUPFAM" id="SSF46785">
    <property type="entry name" value="Winged helix' DNA-binding domain"/>
    <property type="match status" value="1"/>
</dbReference>
<dbReference type="RefSeq" id="WP_285487039.1">
    <property type="nucleotide sequence ID" value="NZ_BSTI01000005.1"/>
</dbReference>
<comment type="caution">
    <text evidence="9">The sequence shown here is derived from an EMBL/GenBank/DDBJ whole genome shotgun (WGS) entry which is preliminary data.</text>
</comment>
<evidence type="ECO:0000313" key="9">
    <source>
        <dbReference type="EMBL" id="GLY66109.1"/>
    </source>
</evidence>
<evidence type="ECO:0000259" key="8">
    <source>
        <dbReference type="PROSITE" id="PS51078"/>
    </source>
</evidence>
<dbReference type="PANTHER" id="PTHR30136:SF24">
    <property type="entry name" value="HTH-TYPE TRANSCRIPTIONAL REPRESSOR ALLR"/>
    <property type="match status" value="1"/>
</dbReference>
<feature type="domain" description="HTH iclR-type" evidence="7">
    <location>
        <begin position="17"/>
        <end position="77"/>
    </location>
</feature>
<dbReference type="GO" id="GO:0006071">
    <property type="term" value="P:glycerol metabolic process"/>
    <property type="evidence" value="ECO:0007669"/>
    <property type="project" value="UniProtKB-KW"/>
</dbReference>
<evidence type="ECO:0000256" key="5">
    <source>
        <dbReference type="ARBA" id="ARBA00058938"/>
    </source>
</evidence>
<proteinExistence type="predicted"/>
<evidence type="ECO:0000256" key="3">
    <source>
        <dbReference type="ARBA" id="ARBA00023125"/>
    </source>
</evidence>
<dbReference type="InterPro" id="IPR029016">
    <property type="entry name" value="GAF-like_dom_sf"/>
</dbReference>
<evidence type="ECO:0000313" key="10">
    <source>
        <dbReference type="Proteomes" id="UP001165136"/>
    </source>
</evidence>
<dbReference type="AlphaFoldDB" id="A0A9W6QY14"/>
<dbReference type="GO" id="GO:0045892">
    <property type="term" value="P:negative regulation of DNA-templated transcription"/>
    <property type="evidence" value="ECO:0007669"/>
    <property type="project" value="TreeGrafter"/>
</dbReference>
<dbReference type="InterPro" id="IPR014757">
    <property type="entry name" value="Tscrpt_reg_IclR_C"/>
</dbReference>
<evidence type="ECO:0000259" key="7">
    <source>
        <dbReference type="PROSITE" id="PS51077"/>
    </source>
</evidence>
<dbReference type="EMBL" id="BSTI01000005">
    <property type="protein sequence ID" value="GLY66109.1"/>
    <property type="molecule type" value="Genomic_DNA"/>
</dbReference>
<organism evidence="9 10">
    <name type="scientific">Amycolatopsis taiwanensis</name>
    <dbReference type="NCBI Taxonomy" id="342230"/>
    <lineage>
        <taxon>Bacteria</taxon>
        <taxon>Bacillati</taxon>
        <taxon>Actinomycetota</taxon>
        <taxon>Actinomycetes</taxon>
        <taxon>Pseudonocardiales</taxon>
        <taxon>Pseudonocardiaceae</taxon>
        <taxon>Amycolatopsis</taxon>
    </lineage>
</organism>